<proteinExistence type="inferred from homology"/>
<dbReference type="InterPro" id="IPR006941">
    <property type="entry name" value="RNase_CAF1"/>
</dbReference>
<dbReference type="Proteomes" id="UP000192758">
    <property type="component" value="Unassembled WGS sequence"/>
</dbReference>
<evidence type="ECO:0000256" key="14">
    <source>
        <dbReference type="ARBA" id="ARBA00023242"/>
    </source>
</evidence>
<dbReference type="Pfam" id="PF04857">
    <property type="entry name" value="CAF1"/>
    <property type="match status" value="2"/>
</dbReference>
<evidence type="ECO:0000313" key="15">
    <source>
        <dbReference type="EMBL" id="OQS55859.1"/>
    </source>
</evidence>
<dbReference type="AlphaFoldDB" id="A0A1W0E9K4"/>
<dbReference type="EMBL" id="MNPJ01000001">
    <property type="protein sequence ID" value="OQS55859.1"/>
    <property type="molecule type" value="Genomic_DNA"/>
</dbReference>
<accession>A0A1W0E9K4</accession>
<dbReference type="InterPro" id="IPR012337">
    <property type="entry name" value="RNaseH-like_sf"/>
</dbReference>
<dbReference type="GO" id="GO:0046872">
    <property type="term" value="F:metal ion binding"/>
    <property type="evidence" value="ECO:0007669"/>
    <property type="project" value="UniProtKB-KW"/>
</dbReference>
<comment type="caution">
    <text evidence="15">The sequence shown here is derived from an EMBL/GenBank/DDBJ whole genome shotgun (WGS) entry which is preliminary data.</text>
</comment>
<gene>
    <name evidence="15" type="primary">Cnot7</name>
    <name evidence="15" type="ORF">EHP00_400</name>
</gene>
<dbReference type="EC" id="3.1.13.4" evidence="5"/>
<comment type="similarity">
    <text evidence="4">Belongs to the CAF1 family.</text>
</comment>
<dbReference type="PANTHER" id="PTHR10797">
    <property type="entry name" value="CCR4-NOT TRANSCRIPTION COMPLEX SUBUNIT"/>
    <property type="match status" value="1"/>
</dbReference>
<dbReference type="GO" id="GO:0030015">
    <property type="term" value="C:CCR4-NOT core complex"/>
    <property type="evidence" value="ECO:0007669"/>
    <property type="project" value="EnsemblFungi"/>
</dbReference>
<dbReference type="Gene3D" id="3.30.420.10">
    <property type="entry name" value="Ribonuclease H-like superfamily/Ribonuclease H"/>
    <property type="match status" value="1"/>
</dbReference>
<protein>
    <recommendedName>
        <fullName evidence="5">poly(A)-specific ribonuclease</fullName>
        <ecNumber evidence="5">3.1.13.4</ecNumber>
    </recommendedName>
</protein>
<dbReference type="GO" id="GO:0005737">
    <property type="term" value="C:cytoplasm"/>
    <property type="evidence" value="ECO:0007669"/>
    <property type="project" value="UniProtKB-SubCell"/>
</dbReference>
<evidence type="ECO:0000256" key="8">
    <source>
        <dbReference type="ARBA" id="ARBA00022723"/>
    </source>
</evidence>
<evidence type="ECO:0000256" key="3">
    <source>
        <dbReference type="ARBA" id="ARBA00004496"/>
    </source>
</evidence>
<evidence type="ECO:0000313" key="16">
    <source>
        <dbReference type="Proteomes" id="UP000192758"/>
    </source>
</evidence>
<organism evidence="15 16">
    <name type="scientific">Ecytonucleospora hepatopenaei</name>
    <dbReference type="NCBI Taxonomy" id="646526"/>
    <lineage>
        <taxon>Eukaryota</taxon>
        <taxon>Fungi</taxon>
        <taxon>Fungi incertae sedis</taxon>
        <taxon>Microsporidia</taxon>
        <taxon>Enterocytozoonidae</taxon>
        <taxon>Ecytonucleospora</taxon>
    </lineage>
</organism>
<keyword evidence="11" id="KW-0694">RNA-binding</keyword>
<dbReference type="STRING" id="646526.A0A1W0E9K4"/>
<evidence type="ECO:0000256" key="7">
    <source>
        <dbReference type="ARBA" id="ARBA00022722"/>
    </source>
</evidence>
<keyword evidence="12" id="KW-0805">Transcription regulation</keyword>
<dbReference type="SMR" id="A0A1W0E9K4"/>
<keyword evidence="7" id="KW-0540">Nuclease</keyword>
<keyword evidence="8" id="KW-0479">Metal-binding</keyword>
<evidence type="ECO:0000256" key="1">
    <source>
        <dbReference type="ARBA" id="ARBA00001663"/>
    </source>
</evidence>
<keyword evidence="14" id="KW-0539">Nucleus</keyword>
<dbReference type="OrthoDB" id="1164111at2759"/>
<dbReference type="GO" id="GO:0004535">
    <property type="term" value="F:poly(A)-specific ribonuclease activity"/>
    <property type="evidence" value="ECO:0007669"/>
    <property type="project" value="UniProtKB-EC"/>
</dbReference>
<dbReference type="GO" id="GO:0003723">
    <property type="term" value="F:RNA binding"/>
    <property type="evidence" value="ECO:0007669"/>
    <property type="project" value="UniProtKB-KW"/>
</dbReference>
<dbReference type="GO" id="GO:0005634">
    <property type="term" value="C:nucleus"/>
    <property type="evidence" value="ECO:0007669"/>
    <property type="project" value="UniProtKB-SubCell"/>
</dbReference>
<dbReference type="VEuPathDB" id="MicrosporidiaDB:EHP00_400"/>
<comment type="subcellular location">
    <subcellularLocation>
        <location evidence="3">Cytoplasm</location>
    </subcellularLocation>
    <subcellularLocation>
        <location evidence="2">Nucleus</location>
    </subcellularLocation>
</comment>
<evidence type="ECO:0000256" key="4">
    <source>
        <dbReference type="ARBA" id="ARBA00008372"/>
    </source>
</evidence>
<keyword evidence="6" id="KW-0963">Cytoplasm</keyword>
<dbReference type="SUPFAM" id="SSF53098">
    <property type="entry name" value="Ribonuclease H-like"/>
    <property type="match status" value="1"/>
</dbReference>
<evidence type="ECO:0000256" key="12">
    <source>
        <dbReference type="ARBA" id="ARBA00023015"/>
    </source>
</evidence>
<keyword evidence="9" id="KW-0378">Hydrolase</keyword>
<evidence type="ECO:0000256" key="2">
    <source>
        <dbReference type="ARBA" id="ARBA00004123"/>
    </source>
</evidence>
<keyword evidence="16" id="KW-1185">Reference proteome</keyword>
<evidence type="ECO:0000256" key="10">
    <source>
        <dbReference type="ARBA" id="ARBA00022839"/>
    </source>
</evidence>
<dbReference type="InterPro" id="IPR039637">
    <property type="entry name" value="CNOT7/CNOT8/Pop2"/>
</dbReference>
<dbReference type="InterPro" id="IPR036397">
    <property type="entry name" value="RNaseH_sf"/>
</dbReference>
<comment type="catalytic activity">
    <reaction evidence="1">
        <text>Exonucleolytic cleavage of poly(A) to 5'-AMP.</text>
        <dbReference type="EC" id="3.1.13.4"/>
    </reaction>
</comment>
<name>A0A1W0E9K4_9MICR</name>
<reference evidence="15 16" key="1">
    <citation type="journal article" date="2017" name="Environ. Microbiol.">
        <title>Decay of the glycolytic pathway and adaptation to intranuclear parasitism within Enterocytozoonidae microsporidia.</title>
        <authorList>
            <person name="Wiredu Boakye D."/>
            <person name="Jaroenlak P."/>
            <person name="Prachumwat A."/>
            <person name="Williams T.A."/>
            <person name="Bateman K.S."/>
            <person name="Itsathitphaisarn O."/>
            <person name="Sritunyalucksana K."/>
            <person name="Paszkiewicz K.H."/>
            <person name="Moore K.A."/>
            <person name="Stentiford G.D."/>
            <person name="Williams B.A."/>
        </authorList>
    </citation>
    <scope>NUCLEOTIDE SEQUENCE [LARGE SCALE GENOMIC DNA]</scope>
    <source>
        <strain evidence="15 16">TH1</strain>
    </source>
</reference>
<keyword evidence="13" id="KW-0804">Transcription</keyword>
<sequence>MHFKKEDDNFIVDVWKDNLYQEMANIRMLIKKYKYVSMDTEFPGVVAKPIGVFRTSTSFAYQQLRCNVNLLNLIQLGISISDEFGNRPEKTHTWQFNLFFDIQNSIYSKESIELLIDANFDFTEHYEKGIDVNEFSRMLLTSGLVLSKSIHWVGFHCAYDFAYLIKLLTGNAMPEKESTFYEFLEILFPSFTDFKFLIRDSELVKKGLQEISQFMDIKRLGTAHQAGSDAYVTSSVFFKSIKTMYNEEFIKENKNKLFGIEPE</sequence>
<evidence type="ECO:0000256" key="5">
    <source>
        <dbReference type="ARBA" id="ARBA00012161"/>
    </source>
</evidence>
<evidence type="ECO:0000256" key="6">
    <source>
        <dbReference type="ARBA" id="ARBA00022490"/>
    </source>
</evidence>
<keyword evidence="10" id="KW-0269">Exonuclease</keyword>
<evidence type="ECO:0000256" key="13">
    <source>
        <dbReference type="ARBA" id="ARBA00023163"/>
    </source>
</evidence>
<evidence type="ECO:0000256" key="9">
    <source>
        <dbReference type="ARBA" id="ARBA00022801"/>
    </source>
</evidence>
<dbReference type="GO" id="GO:0000289">
    <property type="term" value="P:nuclear-transcribed mRNA poly(A) tail shortening"/>
    <property type="evidence" value="ECO:0007669"/>
    <property type="project" value="EnsemblFungi"/>
</dbReference>
<evidence type="ECO:0000256" key="11">
    <source>
        <dbReference type="ARBA" id="ARBA00022884"/>
    </source>
</evidence>